<dbReference type="Gene3D" id="3.40.640.10">
    <property type="entry name" value="Type I PLP-dependent aspartate aminotransferase-like (Major domain)"/>
    <property type="match status" value="1"/>
</dbReference>
<dbReference type="Pfam" id="PF00155">
    <property type="entry name" value="Aminotran_1_2"/>
    <property type="match status" value="1"/>
</dbReference>
<keyword evidence="2 4" id="KW-0808">Transferase</keyword>
<dbReference type="GO" id="GO:0008483">
    <property type="term" value="F:transaminase activity"/>
    <property type="evidence" value="ECO:0007669"/>
    <property type="project" value="UniProtKB-KW"/>
</dbReference>
<accession>A0A6M5Y3W9</accession>
<organism evidence="4 5">
    <name type="scientific">Spirosoma taeanense</name>
    <dbReference type="NCBI Taxonomy" id="2735870"/>
    <lineage>
        <taxon>Bacteria</taxon>
        <taxon>Pseudomonadati</taxon>
        <taxon>Bacteroidota</taxon>
        <taxon>Cytophagia</taxon>
        <taxon>Cytophagales</taxon>
        <taxon>Cytophagaceae</taxon>
        <taxon>Spirosoma</taxon>
    </lineage>
</organism>
<dbReference type="InterPro" id="IPR004839">
    <property type="entry name" value="Aminotransferase_I/II_large"/>
</dbReference>
<sequence length="374" mass="41460">MTNSFSIHHLPGRTIQHDGNPYLFFSGTAYLGLPQHPAFQQLVIESIRRYGTTFGSSRNGNLRLAVYEEAEAKLAASAGAGAALTLSSGMMAGQTVINWLRAQKALFIYGPNTHPALWDSPTRVLPALSFADWAAQLPEQLRWSDARDHTPGPIAVLVNSLEAVRSEFYEFSWMDQLPADRPILLIVDDSHGLGVLNVGAQGYGRGIWPQLPGKRRDHVRLIVTASLAKAMGLPGGVVFSDAHIVAELRQTAFFGACSPMPPAYLDAYINAEPLYVEGYNRLQRNLKQAETLLLPTGLFQHAPGYPVFFTEQDDLYAYLLRRGVFIYSFAYPTAADRANTRIVISAFHEPADVQQLAERVYEYCDRIKTNSPYI</sequence>
<feature type="domain" description="Aminotransferase class I/classII large" evidence="3">
    <location>
        <begin position="180"/>
        <end position="360"/>
    </location>
</feature>
<dbReference type="InterPro" id="IPR015422">
    <property type="entry name" value="PyrdxlP-dep_Trfase_small"/>
</dbReference>
<dbReference type="InterPro" id="IPR015421">
    <property type="entry name" value="PyrdxlP-dep_Trfase_major"/>
</dbReference>
<evidence type="ECO:0000259" key="3">
    <source>
        <dbReference type="Pfam" id="PF00155"/>
    </source>
</evidence>
<evidence type="ECO:0000313" key="4">
    <source>
        <dbReference type="EMBL" id="QJW88509.1"/>
    </source>
</evidence>
<evidence type="ECO:0000313" key="5">
    <source>
        <dbReference type="Proteomes" id="UP000502756"/>
    </source>
</evidence>
<keyword evidence="5" id="KW-1185">Reference proteome</keyword>
<name>A0A6M5Y3W9_9BACT</name>
<dbReference type="Proteomes" id="UP000502756">
    <property type="component" value="Chromosome"/>
</dbReference>
<dbReference type="Gene3D" id="3.90.1150.10">
    <property type="entry name" value="Aspartate Aminotransferase, domain 1"/>
    <property type="match status" value="1"/>
</dbReference>
<reference evidence="4 5" key="1">
    <citation type="submission" date="2020-05" db="EMBL/GenBank/DDBJ databases">
        <title>Genome sequencing of Spirosoma sp. TS118.</title>
        <authorList>
            <person name="Lee J.-H."/>
            <person name="Jeong S."/>
            <person name="Zhao L."/>
            <person name="Jung J.-H."/>
            <person name="Kim M.-K."/>
            <person name="Lim S."/>
        </authorList>
    </citation>
    <scope>NUCLEOTIDE SEQUENCE [LARGE SCALE GENOMIC DNA]</scope>
    <source>
        <strain evidence="4 5">TS118</strain>
    </source>
</reference>
<protein>
    <submittedName>
        <fullName evidence="4">Pyridoxal phosphate-dependent aminotransferase family protein</fullName>
    </submittedName>
</protein>
<proteinExistence type="predicted"/>
<comment type="cofactor">
    <cofactor evidence="1">
        <name>pyridoxal 5'-phosphate</name>
        <dbReference type="ChEBI" id="CHEBI:597326"/>
    </cofactor>
</comment>
<gene>
    <name evidence="4" type="ORF">HNV11_03540</name>
</gene>
<dbReference type="KEGG" id="stae:HNV11_03540"/>
<dbReference type="PANTHER" id="PTHR13693">
    <property type="entry name" value="CLASS II AMINOTRANSFERASE/8-AMINO-7-OXONONANOATE SYNTHASE"/>
    <property type="match status" value="1"/>
</dbReference>
<dbReference type="InterPro" id="IPR015424">
    <property type="entry name" value="PyrdxlP-dep_Trfase"/>
</dbReference>
<dbReference type="RefSeq" id="WP_171738347.1">
    <property type="nucleotide sequence ID" value="NZ_CP053435.1"/>
</dbReference>
<keyword evidence="4" id="KW-0032">Aminotransferase</keyword>
<evidence type="ECO:0000256" key="1">
    <source>
        <dbReference type="ARBA" id="ARBA00001933"/>
    </source>
</evidence>
<dbReference type="AlphaFoldDB" id="A0A6M5Y3W9"/>
<dbReference type="GO" id="GO:0030170">
    <property type="term" value="F:pyridoxal phosphate binding"/>
    <property type="evidence" value="ECO:0007669"/>
    <property type="project" value="InterPro"/>
</dbReference>
<dbReference type="EMBL" id="CP053435">
    <property type="protein sequence ID" value="QJW88509.1"/>
    <property type="molecule type" value="Genomic_DNA"/>
</dbReference>
<evidence type="ECO:0000256" key="2">
    <source>
        <dbReference type="ARBA" id="ARBA00022679"/>
    </source>
</evidence>
<dbReference type="InterPro" id="IPR050087">
    <property type="entry name" value="AON_synthase_class-II"/>
</dbReference>
<dbReference type="SUPFAM" id="SSF53383">
    <property type="entry name" value="PLP-dependent transferases"/>
    <property type="match status" value="1"/>
</dbReference>